<evidence type="ECO:0000256" key="4">
    <source>
        <dbReference type="ARBA" id="ARBA00022475"/>
    </source>
</evidence>
<dbReference type="SMART" id="SM00382">
    <property type="entry name" value="AAA"/>
    <property type="match status" value="1"/>
</dbReference>
<gene>
    <name evidence="9" type="ORF">LKD48_03210</name>
</gene>
<keyword evidence="10" id="KW-1185">Reference proteome</keyword>
<keyword evidence="3" id="KW-0813">Transport</keyword>
<evidence type="ECO:0000256" key="5">
    <source>
        <dbReference type="ARBA" id="ARBA00022741"/>
    </source>
</evidence>
<dbReference type="NCBIfam" id="TIGR01727">
    <property type="entry name" value="oligo_HPY"/>
    <property type="match status" value="1"/>
</dbReference>
<dbReference type="PANTHER" id="PTHR43297">
    <property type="entry name" value="OLIGOPEPTIDE TRANSPORT ATP-BINDING PROTEIN APPD"/>
    <property type="match status" value="1"/>
</dbReference>
<keyword evidence="5" id="KW-0547">Nucleotide-binding</keyword>
<dbReference type="PROSITE" id="PS50893">
    <property type="entry name" value="ABC_TRANSPORTER_2"/>
    <property type="match status" value="1"/>
</dbReference>
<dbReference type="InterPro" id="IPR027417">
    <property type="entry name" value="P-loop_NTPase"/>
</dbReference>
<evidence type="ECO:0000313" key="10">
    <source>
        <dbReference type="Proteomes" id="UP001198200"/>
    </source>
</evidence>
<dbReference type="Pfam" id="PF08352">
    <property type="entry name" value="oligo_HPY"/>
    <property type="match status" value="1"/>
</dbReference>
<dbReference type="EMBL" id="JAJEQN010000005">
    <property type="protein sequence ID" value="MCC2220656.1"/>
    <property type="molecule type" value="Genomic_DNA"/>
</dbReference>
<feature type="domain" description="ABC transporter" evidence="8">
    <location>
        <begin position="10"/>
        <end position="266"/>
    </location>
</feature>
<evidence type="ECO:0000256" key="2">
    <source>
        <dbReference type="ARBA" id="ARBA00005417"/>
    </source>
</evidence>
<dbReference type="AlphaFoldDB" id="A0AAE3E3C8"/>
<evidence type="ECO:0000256" key="6">
    <source>
        <dbReference type="ARBA" id="ARBA00022840"/>
    </source>
</evidence>
<dbReference type="InterPro" id="IPR013563">
    <property type="entry name" value="Oligopep_ABC_C"/>
</dbReference>
<evidence type="ECO:0000259" key="8">
    <source>
        <dbReference type="PROSITE" id="PS50893"/>
    </source>
</evidence>
<comment type="caution">
    <text evidence="9">The sequence shown here is derived from an EMBL/GenBank/DDBJ whole genome shotgun (WGS) entry which is preliminary data.</text>
</comment>
<dbReference type="PANTHER" id="PTHR43297:SF2">
    <property type="entry name" value="DIPEPTIDE TRANSPORT ATP-BINDING PROTEIN DPPD"/>
    <property type="match status" value="1"/>
</dbReference>
<dbReference type="Gene3D" id="3.40.50.300">
    <property type="entry name" value="P-loop containing nucleotide triphosphate hydrolases"/>
    <property type="match status" value="1"/>
</dbReference>
<organism evidence="9 10">
    <name type="scientific">Anthropogastromicrobium aceti</name>
    <dbReference type="NCBI Taxonomy" id="2981768"/>
    <lineage>
        <taxon>Bacteria</taxon>
        <taxon>Bacillati</taxon>
        <taxon>Bacillota</taxon>
        <taxon>Clostridia</taxon>
        <taxon>Lachnospirales</taxon>
        <taxon>Lachnospiraceae</taxon>
        <taxon>Anthropogastromicrobium</taxon>
    </lineage>
</organism>
<reference evidence="9 10" key="1">
    <citation type="submission" date="2021-10" db="EMBL/GenBank/DDBJ databases">
        <title>Anaerobic single-cell dispensing facilitates the cultivation of human gut bacteria.</title>
        <authorList>
            <person name="Afrizal A."/>
        </authorList>
    </citation>
    <scope>NUCLEOTIDE SEQUENCE [LARGE SCALE GENOMIC DNA]</scope>
    <source>
        <strain evidence="9 10">CLA-AA-H224</strain>
    </source>
</reference>
<dbReference type="Pfam" id="PF00005">
    <property type="entry name" value="ABC_tran"/>
    <property type="match status" value="1"/>
</dbReference>
<dbReference type="Proteomes" id="UP001198200">
    <property type="component" value="Unassembled WGS sequence"/>
</dbReference>
<evidence type="ECO:0000313" key="9">
    <source>
        <dbReference type="EMBL" id="MCC2220656.1"/>
    </source>
</evidence>
<proteinExistence type="inferred from homology"/>
<accession>A0AAE3E3C8</accession>
<dbReference type="CDD" id="cd03257">
    <property type="entry name" value="ABC_NikE_OppD_transporters"/>
    <property type="match status" value="1"/>
</dbReference>
<dbReference type="FunFam" id="3.40.50.300:FF:000016">
    <property type="entry name" value="Oligopeptide ABC transporter ATP-binding component"/>
    <property type="match status" value="1"/>
</dbReference>
<dbReference type="GO" id="GO:0015833">
    <property type="term" value="P:peptide transport"/>
    <property type="evidence" value="ECO:0007669"/>
    <property type="project" value="InterPro"/>
</dbReference>
<dbReference type="GO" id="GO:0016887">
    <property type="term" value="F:ATP hydrolysis activity"/>
    <property type="evidence" value="ECO:0007669"/>
    <property type="project" value="InterPro"/>
</dbReference>
<dbReference type="SUPFAM" id="SSF52540">
    <property type="entry name" value="P-loop containing nucleoside triphosphate hydrolases"/>
    <property type="match status" value="1"/>
</dbReference>
<keyword evidence="6 9" id="KW-0067">ATP-binding</keyword>
<comment type="similarity">
    <text evidence="2">Belongs to the ABC transporter superfamily.</text>
</comment>
<protein>
    <submittedName>
        <fullName evidence="9">ABC transporter ATP-binding protein</fullName>
    </submittedName>
</protein>
<keyword evidence="7" id="KW-0472">Membrane</keyword>
<keyword evidence="4" id="KW-1003">Cell membrane</keyword>
<dbReference type="PROSITE" id="PS00211">
    <property type="entry name" value="ABC_TRANSPORTER_1"/>
    <property type="match status" value="1"/>
</dbReference>
<dbReference type="GO" id="GO:0005886">
    <property type="term" value="C:plasma membrane"/>
    <property type="evidence" value="ECO:0007669"/>
    <property type="project" value="UniProtKB-SubCell"/>
</dbReference>
<dbReference type="InterPro" id="IPR050388">
    <property type="entry name" value="ABC_Ni/Peptide_Import"/>
</dbReference>
<evidence type="ECO:0000256" key="7">
    <source>
        <dbReference type="ARBA" id="ARBA00023136"/>
    </source>
</evidence>
<evidence type="ECO:0000256" key="3">
    <source>
        <dbReference type="ARBA" id="ARBA00022448"/>
    </source>
</evidence>
<dbReference type="RefSeq" id="WP_308731174.1">
    <property type="nucleotide sequence ID" value="NZ_JAJEQN010000005.1"/>
</dbReference>
<sequence length="344" mass="38439">MEEKKTILDVKHLRVDFTTDQGTVQAVRDVSFSVKEGEILGIVGESGSGKSVTMYSVMGLLAQNGSINEGEIVFNGESIARKDFPDNRSYEKKMREIRGNTMAMIFQDPMTFLNPVLTIGKQIRETLLNHNPKMTKKEANERAIELMRQVGIPAPEKRINQYPFEFSGGMRQRIVIAIALANKPKLIIADEPTTALDVTIQAQVLELIQEMSRQTGAAVIMITHDLGVVASLCDRINIMYGGRLAETGTDREIFYEPNHPYTKGLLNCINNPEDDDKELTPIPGSPPDLLKPPAGCPFVDRCSEAMKICKTKMPVETIFSDTHRSACWLNEKKNREEEQHGSTK</sequence>
<dbReference type="InterPro" id="IPR017871">
    <property type="entry name" value="ABC_transporter-like_CS"/>
</dbReference>
<evidence type="ECO:0000256" key="1">
    <source>
        <dbReference type="ARBA" id="ARBA00004202"/>
    </source>
</evidence>
<dbReference type="GO" id="GO:0005524">
    <property type="term" value="F:ATP binding"/>
    <property type="evidence" value="ECO:0007669"/>
    <property type="project" value="UniProtKB-KW"/>
</dbReference>
<dbReference type="InterPro" id="IPR003593">
    <property type="entry name" value="AAA+_ATPase"/>
</dbReference>
<comment type="subcellular location">
    <subcellularLocation>
        <location evidence="1">Cell membrane</location>
        <topology evidence="1">Peripheral membrane protein</topology>
    </subcellularLocation>
</comment>
<dbReference type="InterPro" id="IPR003439">
    <property type="entry name" value="ABC_transporter-like_ATP-bd"/>
</dbReference>
<name>A0AAE3E3C8_9FIRM</name>